<feature type="domain" description="CdaR GGDEF-like" evidence="4">
    <location>
        <begin position="181"/>
        <end position="318"/>
    </location>
</feature>
<proteinExistence type="inferred from homology"/>
<dbReference type="AlphaFoldDB" id="A0A7G1KCS5"/>
<evidence type="ECO:0000313" key="5">
    <source>
        <dbReference type="EMBL" id="BCK52641.1"/>
    </source>
</evidence>
<dbReference type="Pfam" id="PF14361">
    <property type="entry name" value="RsbRD_N"/>
    <property type="match status" value="1"/>
</dbReference>
<dbReference type="Gene3D" id="1.10.10.2840">
    <property type="entry name" value="PucR C-terminal helix-turn-helix domain"/>
    <property type="match status" value="1"/>
</dbReference>
<evidence type="ECO:0000259" key="3">
    <source>
        <dbReference type="Pfam" id="PF14361"/>
    </source>
</evidence>
<evidence type="ECO:0000313" key="6">
    <source>
        <dbReference type="Proteomes" id="UP000516173"/>
    </source>
</evidence>
<dbReference type="InterPro" id="IPR051448">
    <property type="entry name" value="CdaR-like_regulators"/>
</dbReference>
<dbReference type="Pfam" id="PF17853">
    <property type="entry name" value="GGDEF_2"/>
    <property type="match status" value="1"/>
</dbReference>
<dbReference type="PANTHER" id="PTHR33744">
    <property type="entry name" value="CARBOHYDRATE DIACID REGULATOR"/>
    <property type="match status" value="1"/>
</dbReference>
<dbReference type="GeneID" id="80345037"/>
<dbReference type="Pfam" id="PF13556">
    <property type="entry name" value="HTH_30"/>
    <property type="match status" value="1"/>
</dbReference>
<evidence type="ECO:0000259" key="2">
    <source>
        <dbReference type="Pfam" id="PF13556"/>
    </source>
</evidence>
<evidence type="ECO:0000256" key="1">
    <source>
        <dbReference type="ARBA" id="ARBA00006754"/>
    </source>
</evidence>
<evidence type="ECO:0000259" key="4">
    <source>
        <dbReference type="Pfam" id="PF17853"/>
    </source>
</evidence>
<dbReference type="InterPro" id="IPR042070">
    <property type="entry name" value="PucR_C-HTH_sf"/>
</dbReference>
<dbReference type="PANTHER" id="PTHR33744:SF1">
    <property type="entry name" value="DNA-BINDING TRANSCRIPTIONAL ACTIVATOR ADER"/>
    <property type="match status" value="1"/>
</dbReference>
<dbReference type="InterPro" id="IPR025751">
    <property type="entry name" value="RsbRD_N_dom"/>
</dbReference>
<dbReference type="RefSeq" id="WP_232110798.1">
    <property type="nucleotide sequence ID" value="NZ_AP023396.1"/>
</dbReference>
<dbReference type="Proteomes" id="UP000516173">
    <property type="component" value="Chromosome"/>
</dbReference>
<reference evidence="5 6" key="1">
    <citation type="submission" date="2020-08" db="EMBL/GenBank/DDBJ databases">
        <title>Genome Sequencing of Nocardia wallacei strain FMUON74 and assembly.</title>
        <authorList>
            <person name="Toyokawa M."/>
            <person name="Uesaka K."/>
        </authorList>
    </citation>
    <scope>NUCLEOTIDE SEQUENCE [LARGE SCALE GENOMIC DNA]</scope>
    <source>
        <strain evidence="5 6">FMUON74</strain>
    </source>
</reference>
<keyword evidence="6" id="KW-1185">Reference proteome</keyword>
<organism evidence="5 6">
    <name type="scientific">Nocardia wallacei</name>
    <dbReference type="NCBI Taxonomy" id="480035"/>
    <lineage>
        <taxon>Bacteria</taxon>
        <taxon>Bacillati</taxon>
        <taxon>Actinomycetota</taxon>
        <taxon>Actinomycetes</taxon>
        <taxon>Mycobacteriales</taxon>
        <taxon>Nocardiaceae</taxon>
        <taxon>Nocardia</taxon>
    </lineage>
</organism>
<comment type="similarity">
    <text evidence="1">Belongs to the CdaR family.</text>
</comment>
<dbReference type="EMBL" id="AP023396">
    <property type="protein sequence ID" value="BCK52641.1"/>
    <property type="molecule type" value="Genomic_DNA"/>
</dbReference>
<name>A0A7G1KCS5_9NOCA</name>
<feature type="domain" description="RsbT co-antagonist protein RsbRD N-terminal" evidence="3">
    <location>
        <begin position="29"/>
        <end position="169"/>
    </location>
</feature>
<gene>
    <name evidence="5" type="ORF">NWFMUON74_04130</name>
</gene>
<feature type="domain" description="PucR C-terminal helix-turn-helix" evidence="2">
    <location>
        <begin position="370"/>
        <end position="424"/>
    </location>
</feature>
<accession>A0A7G1KCS5</accession>
<sequence length="432" mass="47196">MAVGPPDVVVRQWIADFVAETLRSDTLEQVVDRLDLAIVRRVPELADRDMRRDLQASTRAHALAVLGGLTQDKLDYPVPPEAHAFARTIARRGHDLRLLLRVYHVGQEAVLEYMTEVLEARQLPPNTERATLLRLFDRSTRWISTSIEALTDTFMEERERGLRAALNQRTEIIRALLAGEELDADQATTRLGYRLAQRHLACVLWTEDATGVLAVADGSPVAPGESETLGLLERMAARLAAAVGNGAVLTVPSGAAALWSWIGVDGDPDHLPAAFDAAATGLAVPAAIETSVRIAVGTPADHIAGFRRSHREAVAARHVAERAAHPVPRLLRYPDVEVAYLAGADEPAMRALIARELGPLASPDLSSARLRHTLHAYLRSHRSPDATAKTLGVHKNTVRYRIHRIEQLLGHPIASRTLQLEIALDCTAIYGV</sequence>
<dbReference type="KEGG" id="nwl:NWFMUON74_04130"/>
<dbReference type="InterPro" id="IPR025736">
    <property type="entry name" value="PucR_C-HTH_dom"/>
</dbReference>
<dbReference type="InterPro" id="IPR041522">
    <property type="entry name" value="CdaR_GGDEF"/>
</dbReference>
<protein>
    <submittedName>
        <fullName evidence="5">Uncharacterized protein</fullName>
    </submittedName>
</protein>